<evidence type="ECO:0000313" key="2">
    <source>
        <dbReference type="EMBL" id="OGC57114.1"/>
    </source>
</evidence>
<evidence type="ECO:0000256" key="1">
    <source>
        <dbReference type="SAM" id="MobiDB-lite"/>
    </source>
</evidence>
<dbReference type="Proteomes" id="UP000177763">
    <property type="component" value="Unassembled WGS sequence"/>
</dbReference>
<proteinExistence type="predicted"/>
<organism evidence="2 3">
    <name type="scientific">candidate division WWE3 bacterium RIFCSPLOWO2_12_FULL_36_10</name>
    <dbReference type="NCBI Taxonomy" id="1802630"/>
    <lineage>
        <taxon>Bacteria</taxon>
        <taxon>Katanobacteria</taxon>
    </lineage>
</organism>
<gene>
    <name evidence="2" type="ORF">A3H26_02645</name>
</gene>
<name>A0A1F4VIZ5_UNCKA</name>
<feature type="region of interest" description="Disordered" evidence="1">
    <location>
        <begin position="1"/>
        <end position="60"/>
    </location>
</feature>
<comment type="caution">
    <text evidence="2">The sequence shown here is derived from an EMBL/GenBank/DDBJ whole genome shotgun (WGS) entry which is preliminary data.</text>
</comment>
<sequence>MKSIKDKSKQIKTPIKITALGARKPRRDSLAEINDPDNPRVKPPKDDYIPELERDDDSDF</sequence>
<accession>A0A1F4VIZ5</accession>
<dbReference type="AlphaFoldDB" id="A0A1F4VIZ5"/>
<protein>
    <submittedName>
        <fullName evidence="2">Uncharacterized protein</fullName>
    </submittedName>
</protein>
<dbReference type="EMBL" id="MEVN01000021">
    <property type="protein sequence ID" value="OGC57114.1"/>
    <property type="molecule type" value="Genomic_DNA"/>
</dbReference>
<reference evidence="2 3" key="1">
    <citation type="journal article" date="2016" name="Nat. Commun.">
        <title>Thousands of microbial genomes shed light on interconnected biogeochemical processes in an aquifer system.</title>
        <authorList>
            <person name="Anantharaman K."/>
            <person name="Brown C.T."/>
            <person name="Hug L.A."/>
            <person name="Sharon I."/>
            <person name="Castelle C.J."/>
            <person name="Probst A.J."/>
            <person name="Thomas B.C."/>
            <person name="Singh A."/>
            <person name="Wilkins M.J."/>
            <person name="Karaoz U."/>
            <person name="Brodie E.L."/>
            <person name="Williams K.H."/>
            <person name="Hubbard S.S."/>
            <person name="Banfield J.F."/>
        </authorList>
    </citation>
    <scope>NUCLEOTIDE SEQUENCE [LARGE SCALE GENOMIC DNA]</scope>
</reference>
<evidence type="ECO:0000313" key="3">
    <source>
        <dbReference type="Proteomes" id="UP000177763"/>
    </source>
</evidence>
<dbReference type="STRING" id="1802630.A3H26_02645"/>
<feature type="compositionally biased region" description="Basic and acidic residues" evidence="1">
    <location>
        <begin position="37"/>
        <end position="52"/>
    </location>
</feature>